<dbReference type="SUPFAM" id="SSF48371">
    <property type="entry name" value="ARM repeat"/>
    <property type="match status" value="1"/>
</dbReference>
<reference evidence="2" key="1">
    <citation type="submission" date="2020-09" db="EMBL/GenBank/DDBJ databases">
        <title>Genome-Enabled Discovery of Anthraquinone Biosynthesis in Senna tora.</title>
        <authorList>
            <person name="Kang S.-H."/>
            <person name="Pandey R.P."/>
            <person name="Lee C.-M."/>
            <person name="Sim J.-S."/>
            <person name="Jeong J.-T."/>
            <person name="Choi B.-S."/>
            <person name="Jung M."/>
            <person name="Ginzburg D."/>
            <person name="Zhao K."/>
            <person name="Won S.Y."/>
            <person name="Oh T.-J."/>
            <person name="Yu Y."/>
            <person name="Kim N.-H."/>
            <person name="Lee O.R."/>
            <person name="Lee T.-H."/>
            <person name="Bashyal P."/>
            <person name="Kim T.-S."/>
            <person name="Lee W.-H."/>
            <person name="Kawkins C."/>
            <person name="Kim C.-K."/>
            <person name="Kim J.S."/>
            <person name="Ahn B.O."/>
            <person name="Rhee S.Y."/>
            <person name="Sohng J.K."/>
        </authorList>
    </citation>
    <scope>NUCLEOTIDE SEQUENCE</scope>
    <source>
        <tissue evidence="2">Leaf</tissue>
    </source>
</reference>
<evidence type="ECO:0000256" key="1">
    <source>
        <dbReference type="SAM" id="MobiDB-lite"/>
    </source>
</evidence>
<proteinExistence type="predicted"/>
<dbReference type="InterPro" id="IPR011989">
    <property type="entry name" value="ARM-like"/>
</dbReference>
<feature type="compositionally biased region" description="Basic and acidic residues" evidence="1">
    <location>
        <begin position="104"/>
        <end position="114"/>
    </location>
</feature>
<protein>
    <submittedName>
        <fullName evidence="2">Condensin-2 complex subunit G2</fullName>
    </submittedName>
</protein>
<keyword evidence="3" id="KW-1185">Reference proteome</keyword>
<dbReference type="PANTHER" id="PTHR16199">
    <property type="entry name" value="CONDENSIN-2 COMPLEX SUBUNIT G2"/>
    <property type="match status" value="1"/>
</dbReference>
<dbReference type="InterPro" id="IPR024741">
    <property type="entry name" value="Condensin2_G2"/>
</dbReference>
<evidence type="ECO:0000313" key="3">
    <source>
        <dbReference type="Proteomes" id="UP000634136"/>
    </source>
</evidence>
<dbReference type="Proteomes" id="UP000634136">
    <property type="component" value="Unassembled WGS sequence"/>
</dbReference>
<dbReference type="AlphaFoldDB" id="A0A834WMP4"/>
<feature type="compositionally biased region" description="Polar residues" evidence="1">
    <location>
        <begin position="900"/>
        <end position="910"/>
    </location>
</feature>
<evidence type="ECO:0000313" key="2">
    <source>
        <dbReference type="EMBL" id="KAF7828622.1"/>
    </source>
</evidence>
<dbReference type="PANTHER" id="PTHR16199:SF4">
    <property type="entry name" value="CONDENSIN-2 COMPLEX SUBUNIT G2"/>
    <property type="match status" value="1"/>
</dbReference>
<dbReference type="GO" id="GO:0005634">
    <property type="term" value="C:nucleus"/>
    <property type="evidence" value="ECO:0007669"/>
    <property type="project" value="InterPro"/>
</dbReference>
<name>A0A834WMP4_9FABA</name>
<dbReference type="GO" id="GO:0000796">
    <property type="term" value="C:condensin complex"/>
    <property type="evidence" value="ECO:0007669"/>
    <property type="project" value="TreeGrafter"/>
</dbReference>
<dbReference type="InterPro" id="IPR016024">
    <property type="entry name" value="ARM-type_fold"/>
</dbReference>
<sequence length="1228" mass="138558">MDKRLRSSLQSSAQDFLSSATTLSLKSSRSSLKTLIHGIKSSSDLCSSLPPSLCDSILSSVQSFRNLLEPNLSNLSPTKSPRSPPTKRLRRSSRHSKTPTATEPVRESHGSNLEHEKQKVLQRLEILAHIALLCVSHPQNVFSPSDLLPGVQALHDNLIIFESASVLSSGIECLCEEWWKEKLPGRELLISQFLPFLLSRSLTLKKKVDVHRVCVHREAFVLFDFDDESIEDLKLLLLRCVISPLYLKTEDGRRFLIFIFGLSNQLAKEILSMIRSQIPFGRKSMLEAYGDILFRAWKAMDGDSKVEIENRFLQYLIESAIHASSGIFASHIRRVIGAFINQRTTNGVEKLLFRLAEPVIFRSLQVANSNVRQNALHLLLDMFPLEDPDATKEEKDTLLGKQFFLLERLLTDDCPEVRKIAVEGSCRILHLYWEIIPSPTITKILTKIFDDISHDICSEVRLSLLKGIVYLLGNPQSHEILKVLLPRLRHLMLDNVLTVRVAAADLLLHLKDIRNFQFHKVVDLDVLLSVLASDQPPVAQKITKLLIPSYFPLNVSLEEACNRCMTLVKRSPIAGARFCKFAISERPSKQYLLELVKILLNLVLSPNKLDAHQIEGFLVASSYICDYLASESYYRNAIKELIAAEKGKSLLALASTSQAHSSLFNIVSTISPDDAAELLEECMGIVTNCSGLPEDVDCEDELRSAHKLLLSSGGFDDMFETLSALLHKTAYRCHIKFGTDMPPTSGSAKRKISKSSRKSSTKLKVINRKQSFEADYSVAVGVAWQIRDMLLHEDMKKAVLRSPSLEMSFLALKVISEFGRLSSAASNCLLLFTNYHVIMLQENLPVLKLSGFLNCQYHTVLELTMDHILNCLEKLFGADNSIINGKKDSDNLRPTKRKAQNPTGKSSSSCKDASMFKVLKNLIRLIESYFIYITRSLCWIHWYYPDELLNYTSGCIQHIICLIEQLNHNQILFKEEDLKDTILCLKSSFTYAAKILNLILRYCTESSTTLSKAFDLANDLLDLIILIESYLGSGYAFRLVAAVKPWLPDLVLALGSETILKRSQGKGTSSASFDHFPKWPLILAKSELYGVNGVRNEEDDKCSQPEKFSAFNRLLAMLIILLKGNAYVMDAVGVAFLTCSLVGLERKDFELALGFLHFVCVKLFKQDDRDWGDLMLSSLQEIYPKIEKEIAEQIHEDELEKLHSAKKLLEPLWMYHLYETGRVSMTEA</sequence>
<organism evidence="2 3">
    <name type="scientific">Senna tora</name>
    <dbReference type="NCBI Taxonomy" id="362788"/>
    <lineage>
        <taxon>Eukaryota</taxon>
        <taxon>Viridiplantae</taxon>
        <taxon>Streptophyta</taxon>
        <taxon>Embryophyta</taxon>
        <taxon>Tracheophyta</taxon>
        <taxon>Spermatophyta</taxon>
        <taxon>Magnoliopsida</taxon>
        <taxon>eudicotyledons</taxon>
        <taxon>Gunneridae</taxon>
        <taxon>Pentapetalae</taxon>
        <taxon>rosids</taxon>
        <taxon>fabids</taxon>
        <taxon>Fabales</taxon>
        <taxon>Fabaceae</taxon>
        <taxon>Caesalpinioideae</taxon>
        <taxon>Cassia clade</taxon>
        <taxon>Senna</taxon>
    </lineage>
</organism>
<accession>A0A834WMP4</accession>
<feature type="region of interest" description="Disordered" evidence="1">
    <location>
        <begin position="71"/>
        <end position="114"/>
    </location>
</feature>
<dbReference type="OrthoDB" id="10062843at2759"/>
<dbReference type="EMBL" id="JAAIUW010000006">
    <property type="protein sequence ID" value="KAF7828622.1"/>
    <property type="molecule type" value="Genomic_DNA"/>
</dbReference>
<feature type="compositionally biased region" description="Basic residues" evidence="1">
    <location>
        <begin position="85"/>
        <end position="97"/>
    </location>
</feature>
<dbReference type="Gene3D" id="1.25.10.10">
    <property type="entry name" value="Leucine-rich Repeat Variant"/>
    <property type="match status" value="1"/>
</dbReference>
<feature type="compositionally biased region" description="Low complexity" evidence="1">
    <location>
        <begin position="71"/>
        <end position="81"/>
    </location>
</feature>
<comment type="caution">
    <text evidence="2">The sequence shown here is derived from an EMBL/GenBank/DDBJ whole genome shotgun (WGS) entry which is preliminary data.</text>
</comment>
<dbReference type="GO" id="GO:0000070">
    <property type="term" value="P:mitotic sister chromatid segregation"/>
    <property type="evidence" value="ECO:0007669"/>
    <property type="project" value="TreeGrafter"/>
</dbReference>
<gene>
    <name evidence="2" type="ORF">G2W53_019786</name>
</gene>
<feature type="region of interest" description="Disordered" evidence="1">
    <location>
        <begin position="887"/>
        <end position="910"/>
    </location>
</feature>
<dbReference type="Pfam" id="PF12422">
    <property type="entry name" value="Condensin2nSMC"/>
    <property type="match status" value="1"/>
</dbReference>